<dbReference type="Proteomes" id="UP000291022">
    <property type="component" value="Unassembled WGS sequence"/>
</dbReference>
<evidence type="ECO:0000313" key="3">
    <source>
        <dbReference type="Proteomes" id="UP000291022"/>
    </source>
</evidence>
<dbReference type="AlphaFoldDB" id="A0A452R1L7"/>
<evidence type="ECO:0000313" key="2">
    <source>
        <dbReference type="Ensembl" id="ENSUAMP00000012078.1"/>
    </source>
</evidence>
<keyword evidence="3" id="KW-1185">Reference proteome</keyword>
<evidence type="ECO:0008006" key="4">
    <source>
        <dbReference type="Google" id="ProtNLM"/>
    </source>
</evidence>
<protein>
    <recommendedName>
        <fullName evidence="4">RNA polymerase I subunit B</fullName>
    </recommendedName>
</protein>
<evidence type="ECO:0000256" key="1">
    <source>
        <dbReference type="SAM" id="MobiDB-lite"/>
    </source>
</evidence>
<reference evidence="3" key="1">
    <citation type="submission" date="2016-06" db="EMBL/GenBank/DDBJ databases">
        <title>De novo assembly and RNA-Seq shows season-dependent expression and editing in black bear kidneys.</title>
        <authorList>
            <person name="Korstanje R."/>
            <person name="Srivastava A."/>
            <person name="Sarsani V.K."/>
            <person name="Sheehan S.M."/>
            <person name="Seger R.L."/>
            <person name="Barter M.E."/>
            <person name="Lindqvist C."/>
            <person name="Brody L.C."/>
            <person name="Mullikin J.C."/>
        </authorList>
    </citation>
    <scope>NUCLEOTIDE SEQUENCE [LARGE SCALE GENOMIC DNA]</scope>
</reference>
<dbReference type="Ensembl" id="ENSUAMT00000000921.1">
    <property type="protein sequence ID" value="ENSUAMP00000000805.1"/>
    <property type="gene ID" value="ENSUAMG00000000796.1"/>
</dbReference>
<sequence>MDPAGRWQNLPSGPSLKHLTDPSYGIPREQQKPALQELTRAHVESFNYAVREGLSHAVAYEKTAGLPFLLLYSMACDMLF</sequence>
<proteinExistence type="predicted"/>
<name>A0A452R1L7_URSAM</name>
<dbReference type="GeneTree" id="ENSGT00940000174607"/>
<organism evidence="2 3">
    <name type="scientific">Ursus americanus</name>
    <name type="common">American black bear</name>
    <name type="synonym">Euarctos americanus</name>
    <dbReference type="NCBI Taxonomy" id="9643"/>
    <lineage>
        <taxon>Eukaryota</taxon>
        <taxon>Metazoa</taxon>
        <taxon>Chordata</taxon>
        <taxon>Craniata</taxon>
        <taxon>Vertebrata</taxon>
        <taxon>Euteleostomi</taxon>
        <taxon>Mammalia</taxon>
        <taxon>Eutheria</taxon>
        <taxon>Laurasiatheria</taxon>
        <taxon>Carnivora</taxon>
        <taxon>Caniformia</taxon>
        <taxon>Ursidae</taxon>
        <taxon>Ursus</taxon>
    </lineage>
</organism>
<dbReference type="STRING" id="9643.ENSUAMP00000000805"/>
<dbReference type="Ensembl" id="ENSUAMT00000013576.1">
    <property type="protein sequence ID" value="ENSUAMP00000012078.1"/>
    <property type="gene ID" value="ENSUAMG00000009810.1"/>
</dbReference>
<reference evidence="2" key="2">
    <citation type="submission" date="2025-05" db="UniProtKB">
        <authorList>
            <consortium name="Ensembl"/>
        </authorList>
    </citation>
    <scope>IDENTIFICATION</scope>
</reference>
<feature type="region of interest" description="Disordered" evidence="1">
    <location>
        <begin position="1"/>
        <end position="27"/>
    </location>
</feature>
<accession>A0A452R1L7</accession>
<dbReference type="OMA" id="RERQCPA"/>